<dbReference type="RefSeq" id="WP_148404969.1">
    <property type="nucleotide sequence ID" value="NZ_VSKK01000004.1"/>
</dbReference>
<gene>
    <name evidence="6" type="ORF">ES674_13825</name>
</gene>
<comment type="caution">
    <text evidence="6">The sequence shown here is derived from an EMBL/GenBank/DDBJ whole genome shotgun (WGS) entry which is preliminary data.</text>
</comment>
<feature type="domain" description="Quercetin 2,3-dioxygenase C-terminal cupin" evidence="5">
    <location>
        <begin position="148"/>
        <end position="233"/>
    </location>
</feature>
<keyword evidence="2" id="KW-0479">Metal-binding</keyword>
<dbReference type="EMBL" id="VSKK01000004">
    <property type="protein sequence ID" value="TYB75892.1"/>
    <property type="molecule type" value="Genomic_DNA"/>
</dbReference>
<dbReference type="GO" id="GO:0046872">
    <property type="term" value="F:metal ion binding"/>
    <property type="evidence" value="ECO:0007669"/>
    <property type="project" value="UniProtKB-KW"/>
</dbReference>
<feature type="binding site" evidence="2">
    <location>
        <position position="60"/>
    </location>
    <ligand>
        <name>Fe cation</name>
        <dbReference type="ChEBI" id="CHEBI:24875"/>
    </ligand>
</feature>
<evidence type="ECO:0000313" key="6">
    <source>
        <dbReference type="EMBL" id="TYB75892.1"/>
    </source>
</evidence>
<dbReference type="SUPFAM" id="SSF51182">
    <property type="entry name" value="RmlC-like cupins"/>
    <property type="match status" value="1"/>
</dbReference>
<comment type="cofactor">
    <cofactor evidence="2">
        <name>Fe cation</name>
        <dbReference type="ChEBI" id="CHEBI:24875"/>
    </cofactor>
    <text evidence="2">Binds 1 Fe cation per subunit.</text>
</comment>
<evidence type="ECO:0000313" key="7">
    <source>
        <dbReference type="Proteomes" id="UP000323720"/>
    </source>
</evidence>
<accession>A0A5D0R2Z2</accession>
<feature type="binding site" evidence="2">
    <location>
        <position position="102"/>
    </location>
    <ligand>
        <name>Fe cation</name>
        <dbReference type="ChEBI" id="CHEBI:24875"/>
    </ligand>
</feature>
<dbReference type="Pfam" id="PF02678">
    <property type="entry name" value="Pirin"/>
    <property type="match status" value="1"/>
</dbReference>
<name>A0A5D0R2Z2_9FLAO</name>
<dbReference type="Gene3D" id="2.60.120.10">
    <property type="entry name" value="Jelly Rolls"/>
    <property type="match status" value="2"/>
</dbReference>
<reference evidence="6 7" key="1">
    <citation type="submission" date="2019-08" db="EMBL/GenBank/DDBJ databases">
        <title>Genomes of Antarctic Bizionia species.</title>
        <authorList>
            <person name="Bowman J.P."/>
        </authorList>
    </citation>
    <scope>NUCLEOTIDE SEQUENCE [LARGE SCALE GENOMIC DNA]</scope>
    <source>
        <strain evidence="6 7">ADA-4</strain>
    </source>
</reference>
<dbReference type="InterPro" id="IPR012093">
    <property type="entry name" value="Pirin"/>
</dbReference>
<protein>
    <submittedName>
        <fullName evidence="6">Pirin family protein</fullName>
    </submittedName>
</protein>
<evidence type="ECO:0000259" key="5">
    <source>
        <dbReference type="Pfam" id="PF17954"/>
    </source>
</evidence>
<organism evidence="6 7">
    <name type="scientific">Bizionia myxarmorum</name>
    <dbReference type="NCBI Taxonomy" id="291186"/>
    <lineage>
        <taxon>Bacteria</taxon>
        <taxon>Pseudomonadati</taxon>
        <taxon>Bacteroidota</taxon>
        <taxon>Flavobacteriia</taxon>
        <taxon>Flavobacteriales</taxon>
        <taxon>Flavobacteriaceae</taxon>
        <taxon>Bizionia</taxon>
    </lineage>
</organism>
<dbReference type="OrthoDB" id="321327at2"/>
<dbReference type="InterPro" id="IPR011051">
    <property type="entry name" value="RmlC_Cupin_sf"/>
</dbReference>
<feature type="domain" description="Pirin N-terminal" evidence="4">
    <location>
        <begin position="10"/>
        <end position="120"/>
    </location>
</feature>
<evidence type="ECO:0000256" key="1">
    <source>
        <dbReference type="ARBA" id="ARBA00008416"/>
    </source>
</evidence>
<comment type="similarity">
    <text evidence="1 3">Belongs to the pirin family.</text>
</comment>
<dbReference type="PANTHER" id="PTHR43212:SF3">
    <property type="entry name" value="QUERCETIN 2,3-DIOXYGENASE"/>
    <property type="match status" value="1"/>
</dbReference>
<dbReference type="InterPro" id="IPR003829">
    <property type="entry name" value="Pirin_N_dom"/>
</dbReference>
<dbReference type="CDD" id="cd02910">
    <property type="entry name" value="cupin_Yhhw_N"/>
    <property type="match status" value="1"/>
</dbReference>
<dbReference type="PANTHER" id="PTHR43212">
    <property type="entry name" value="QUERCETIN 2,3-DIOXYGENASE"/>
    <property type="match status" value="1"/>
</dbReference>
<dbReference type="AlphaFoldDB" id="A0A5D0R2Z2"/>
<feature type="binding site" evidence="2">
    <location>
        <position position="104"/>
    </location>
    <ligand>
        <name>Fe cation</name>
        <dbReference type="ChEBI" id="CHEBI:24875"/>
    </ligand>
</feature>
<feature type="binding site" evidence="2">
    <location>
        <position position="58"/>
    </location>
    <ligand>
        <name>Fe cation</name>
        <dbReference type="ChEBI" id="CHEBI:24875"/>
    </ligand>
</feature>
<dbReference type="Proteomes" id="UP000323720">
    <property type="component" value="Unassembled WGS sequence"/>
</dbReference>
<evidence type="ECO:0000256" key="2">
    <source>
        <dbReference type="PIRSR" id="PIRSR006232-1"/>
    </source>
</evidence>
<dbReference type="Pfam" id="PF17954">
    <property type="entry name" value="Pirin_C_2"/>
    <property type="match status" value="1"/>
</dbReference>
<keyword evidence="2" id="KW-0408">Iron</keyword>
<dbReference type="InterPro" id="IPR041602">
    <property type="entry name" value="Quercetinase_C"/>
</dbReference>
<sequence length="237" mass="26910">MNTVIHKAETRGKANHGWLNSHHTFSFANYHNPERMNFGVLRVLNDDIVQAGMGFGTHPHDNMEIISIPLEGDLEHKDSIGNVTVIKEGDVQIMSAGTGVTHSEKNKNNDKEVKFLQIWVFPKEKNVTPRYDQISIREIAKENKFYQVVSPNKDDQGVWINQDAWFHIGNFTKGNSDEYKIQKEGNGVYAFILEGEVEIDGEKLSKRDGMGIWNTKSINVKASENARVLLMEVPMSR</sequence>
<dbReference type="PIRSF" id="PIRSF006232">
    <property type="entry name" value="Pirin"/>
    <property type="match status" value="1"/>
</dbReference>
<proteinExistence type="inferred from homology"/>
<evidence type="ECO:0000259" key="4">
    <source>
        <dbReference type="Pfam" id="PF02678"/>
    </source>
</evidence>
<evidence type="ECO:0000256" key="3">
    <source>
        <dbReference type="RuleBase" id="RU003457"/>
    </source>
</evidence>
<dbReference type="InterPro" id="IPR014710">
    <property type="entry name" value="RmlC-like_jellyroll"/>
</dbReference>
<keyword evidence="7" id="KW-1185">Reference proteome</keyword>